<evidence type="ECO:0000313" key="2">
    <source>
        <dbReference type="EMBL" id="AMP99184.1"/>
    </source>
</evidence>
<dbReference type="AlphaFoldDB" id="A0A127VD12"/>
<dbReference type="PATRIC" id="fig|188932.3.peg.2398"/>
<dbReference type="Proteomes" id="UP000071561">
    <property type="component" value="Chromosome"/>
</dbReference>
<dbReference type="OrthoDB" id="859517at2"/>
<dbReference type="PROSITE" id="PS51794">
    <property type="entry name" value="DAC"/>
    <property type="match status" value="1"/>
</dbReference>
<protein>
    <recommendedName>
        <fullName evidence="1">DAC domain-containing protein</fullName>
    </recommendedName>
</protein>
<gene>
    <name evidence="2" type="ORF">AY601_2290</name>
</gene>
<evidence type="ECO:0000313" key="3">
    <source>
        <dbReference type="Proteomes" id="UP000071561"/>
    </source>
</evidence>
<evidence type="ECO:0000259" key="1">
    <source>
        <dbReference type="PROSITE" id="PS51794"/>
    </source>
</evidence>
<dbReference type="KEGG" id="pcm:AY601_2290"/>
<name>A0A127VD12_9SPHI</name>
<reference evidence="2 3" key="1">
    <citation type="submission" date="2016-03" db="EMBL/GenBank/DDBJ databases">
        <title>Complete genome sequence of Pedobacter cryoconitis PAMC 27485.</title>
        <authorList>
            <person name="Lee J."/>
            <person name="Kim O.-S."/>
        </authorList>
    </citation>
    <scope>NUCLEOTIDE SEQUENCE [LARGE SCALE GENOMIC DNA]</scope>
    <source>
        <strain evidence="2 3">PAMC 27485</strain>
    </source>
</reference>
<dbReference type="Pfam" id="PF21750">
    <property type="entry name" value="DACNH"/>
    <property type="match status" value="1"/>
</dbReference>
<dbReference type="InterPro" id="IPR036888">
    <property type="entry name" value="DNA_integrity_DisA_N_sf"/>
</dbReference>
<sequence>MTGANNMIWEHQQHCQISLQLAAEELFNSLDDRLSPRIFLIGVLLKPDMHLPFVRLECPDAEYEMKDFVSLKALSIQHSLLVKQENEVEKQSHTGPLNTAYTTEMQHILRTHVNGKNNAYFFSEPVYINGYLVYTVLELSRQLLSTFYYLTKNTLPNGQQISRSFLESIIKIYLDAAADALKSKPQSDFNVLAKSRDELVSKAGHDFLTTISLAGQNSSGLHVLFDACNTISSLKYEGEEGFGKMVIAKQEHPNVKVTMLLENPIHIKDFRRMRKFLELADNKQMMLSDSVWIYGLGQLTGKYNYHDESLFIVHFTKHFHWEVLHHDHIMMSVSFRMPALHNEKINKEKFYSSLKRVFQGIDKSRLNALWEVTMEATKQKHGTILAISSEADQEAIRLNSQCFKIKPMRINKDIIHQITSIDGAVLIDIDCTCHAIGVILDGIATANGDSSRGARYNSAVRYYEHMINKAQTVLVVISEDGLIDLIPDLKAQVKHSIIVAHIRELTKLSQSDKYLRRNFNRLMEFFQEHDFYLSPKECATVNKLRRTIEVKYKDSEDGVRMIWNNLIPNSAMNIGYYVRE</sequence>
<dbReference type="Gene3D" id="3.40.1700.10">
    <property type="entry name" value="DNA integrity scanning protein, DisA, N-terminal domain"/>
    <property type="match status" value="1"/>
</dbReference>
<dbReference type="RefSeq" id="WP_068400794.1">
    <property type="nucleotide sequence ID" value="NZ_CP014504.1"/>
</dbReference>
<proteinExistence type="predicted"/>
<accession>A0A127VD12</accession>
<keyword evidence="3" id="KW-1185">Reference proteome</keyword>
<dbReference type="InterPro" id="IPR048555">
    <property type="entry name" value="DACNH"/>
</dbReference>
<organism evidence="2 3">
    <name type="scientific">Pedobacter cryoconitis</name>
    <dbReference type="NCBI Taxonomy" id="188932"/>
    <lineage>
        <taxon>Bacteria</taxon>
        <taxon>Pseudomonadati</taxon>
        <taxon>Bacteroidota</taxon>
        <taxon>Sphingobacteriia</taxon>
        <taxon>Sphingobacteriales</taxon>
        <taxon>Sphingobacteriaceae</taxon>
        <taxon>Pedobacter</taxon>
    </lineage>
</organism>
<dbReference type="InterPro" id="IPR003390">
    <property type="entry name" value="DNA_integrity_scan_DisA_N"/>
</dbReference>
<dbReference type="InterPro" id="IPR048554">
    <property type="entry name" value="DACNG"/>
</dbReference>
<feature type="domain" description="DAC" evidence="1">
    <location>
        <begin position="347"/>
        <end position="497"/>
    </location>
</feature>
<dbReference type="Pfam" id="PF21752">
    <property type="entry name" value="DACNG"/>
    <property type="match status" value="1"/>
</dbReference>
<dbReference type="SUPFAM" id="SSF143597">
    <property type="entry name" value="YojJ-like"/>
    <property type="match status" value="1"/>
</dbReference>
<dbReference type="EMBL" id="CP014504">
    <property type="protein sequence ID" value="AMP99184.1"/>
    <property type="molecule type" value="Genomic_DNA"/>
</dbReference>